<name>A0A451AYZ1_9GAMM</name>
<organism evidence="2">
    <name type="scientific">Candidatus Kentrum sp. UNK</name>
    <dbReference type="NCBI Taxonomy" id="2126344"/>
    <lineage>
        <taxon>Bacteria</taxon>
        <taxon>Pseudomonadati</taxon>
        <taxon>Pseudomonadota</taxon>
        <taxon>Gammaproteobacteria</taxon>
        <taxon>Candidatus Kentrum</taxon>
    </lineage>
</organism>
<accession>A0A451AYZ1</accession>
<gene>
    <name evidence="1" type="ORF">BECKUNK1418G_GA0071005_105113</name>
    <name evidence="2" type="ORF">BECKUNK1418H_GA0071006_105613</name>
</gene>
<dbReference type="AlphaFoldDB" id="A0A451AYZ1"/>
<dbReference type="EMBL" id="CAADGD010000056">
    <property type="protein sequence ID" value="VFK71240.1"/>
    <property type="molecule type" value="Genomic_DNA"/>
</dbReference>
<evidence type="ECO:0000313" key="1">
    <source>
        <dbReference type="EMBL" id="VFK64798.1"/>
    </source>
</evidence>
<dbReference type="EMBL" id="CAADFZ010000051">
    <property type="protein sequence ID" value="VFK64798.1"/>
    <property type="molecule type" value="Genomic_DNA"/>
</dbReference>
<protein>
    <submittedName>
        <fullName evidence="2">Uncharacterized protein</fullName>
    </submittedName>
</protein>
<sequence length="81" mass="8927">MKLTFSTTISTTATTTATTHIITIRTKTRMLYSKASIGILHSHPSKQQKQYNTGSQDIFNNHLLIASNTCKPHKGKGQKPA</sequence>
<reference evidence="2" key="1">
    <citation type="submission" date="2019-02" db="EMBL/GenBank/DDBJ databases">
        <authorList>
            <person name="Gruber-Vodicka R. H."/>
            <person name="Seah K. B. B."/>
        </authorList>
    </citation>
    <scope>NUCLEOTIDE SEQUENCE</scope>
    <source>
        <strain evidence="2">BECK_BY19</strain>
        <strain evidence="1">BECK_BY8</strain>
    </source>
</reference>
<evidence type="ECO:0000313" key="2">
    <source>
        <dbReference type="EMBL" id="VFK71240.1"/>
    </source>
</evidence>
<proteinExistence type="predicted"/>